<dbReference type="Pfam" id="PF00990">
    <property type="entry name" value="GGDEF"/>
    <property type="match status" value="1"/>
</dbReference>
<dbReference type="Gene3D" id="3.30.70.270">
    <property type="match status" value="1"/>
</dbReference>
<dbReference type="GO" id="GO:0007165">
    <property type="term" value="P:signal transduction"/>
    <property type="evidence" value="ECO:0007669"/>
    <property type="project" value="InterPro"/>
</dbReference>
<name>W7Q6Q9_9ALTE</name>
<dbReference type="GO" id="GO:0016020">
    <property type="term" value="C:membrane"/>
    <property type="evidence" value="ECO:0007669"/>
    <property type="project" value="InterPro"/>
</dbReference>
<evidence type="ECO:0000259" key="4">
    <source>
        <dbReference type="PROSITE" id="PS50887"/>
    </source>
</evidence>
<keyword evidence="2" id="KW-1133">Transmembrane helix</keyword>
<dbReference type="SMART" id="SM00267">
    <property type="entry name" value="GGDEF"/>
    <property type="match status" value="1"/>
</dbReference>
<keyword evidence="6" id="KW-1185">Reference proteome</keyword>
<dbReference type="PROSITE" id="PS50885">
    <property type="entry name" value="HAMP"/>
    <property type="match status" value="1"/>
</dbReference>
<feature type="domain" description="HAMP" evidence="3">
    <location>
        <begin position="160"/>
        <end position="214"/>
    </location>
</feature>
<dbReference type="InterPro" id="IPR043128">
    <property type="entry name" value="Rev_trsase/Diguanyl_cyclase"/>
</dbReference>
<keyword evidence="2" id="KW-0472">Membrane</keyword>
<protein>
    <submittedName>
        <fullName evidence="5">Putative GGDEF domain-containing protein</fullName>
    </submittedName>
</protein>
<comment type="cofactor">
    <cofactor evidence="1">
        <name>Mg(2+)</name>
        <dbReference type="ChEBI" id="CHEBI:18420"/>
    </cofactor>
</comment>
<accession>W7Q6Q9</accession>
<dbReference type="FunFam" id="3.30.70.270:FF:000001">
    <property type="entry name" value="Diguanylate cyclase domain protein"/>
    <property type="match status" value="1"/>
</dbReference>
<dbReference type="PANTHER" id="PTHR46663:SF3">
    <property type="entry name" value="SLL0267 PROTEIN"/>
    <property type="match status" value="1"/>
</dbReference>
<evidence type="ECO:0000313" key="5">
    <source>
        <dbReference type="EMBL" id="EWH08474.1"/>
    </source>
</evidence>
<gene>
    <name evidence="5" type="ORF">DS2_17075</name>
</gene>
<dbReference type="Proteomes" id="UP000019276">
    <property type="component" value="Unassembled WGS sequence"/>
</dbReference>
<dbReference type="PROSITE" id="PS50887">
    <property type="entry name" value="GGDEF"/>
    <property type="match status" value="1"/>
</dbReference>
<dbReference type="InterPro" id="IPR003660">
    <property type="entry name" value="HAMP_dom"/>
</dbReference>
<dbReference type="InterPro" id="IPR052163">
    <property type="entry name" value="DGC-Regulatory_Protein"/>
</dbReference>
<dbReference type="Gene3D" id="6.10.340.10">
    <property type="match status" value="1"/>
</dbReference>
<dbReference type="AlphaFoldDB" id="W7Q6Q9"/>
<dbReference type="GO" id="GO:0003824">
    <property type="term" value="F:catalytic activity"/>
    <property type="evidence" value="ECO:0007669"/>
    <property type="project" value="UniProtKB-ARBA"/>
</dbReference>
<dbReference type="PANTHER" id="PTHR46663">
    <property type="entry name" value="DIGUANYLATE CYCLASE DGCT-RELATED"/>
    <property type="match status" value="1"/>
</dbReference>
<dbReference type="RefSeq" id="WP_235188637.1">
    <property type="nucleotide sequence ID" value="NZ_ARZY01000045.1"/>
</dbReference>
<dbReference type="STRING" id="1328313.DS2_17075"/>
<organism evidence="5 6">
    <name type="scientific">Catenovulum agarivorans DS-2</name>
    <dbReference type="NCBI Taxonomy" id="1328313"/>
    <lineage>
        <taxon>Bacteria</taxon>
        <taxon>Pseudomonadati</taxon>
        <taxon>Pseudomonadota</taxon>
        <taxon>Gammaproteobacteria</taxon>
        <taxon>Alteromonadales</taxon>
        <taxon>Alteromonadaceae</taxon>
        <taxon>Catenovulum</taxon>
    </lineage>
</organism>
<dbReference type="SUPFAM" id="SSF55073">
    <property type="entry name" value="Nucleotide cyclase"/>
    <property type="match status" value="1"/>
</dbReference>
<evidence type="ECO:0000256" key="2">
    <source>
        <dbReference type="SAM" id="Phobius"/>
    </source>
</evidence>
<feature type="transmembrane region" description="Helical" evidence="2">
    <location>
        <begin position="7"/>
        <end position="27"/>
    </location>
</feature>
<proteinExistence type="predicted"/>
<feature type="transmembrane region" description="Helical" evidence="2">
    <location>
        <begin position="139"/>
        <end position="162"/>
    </location>
</feature>
<reference evidence="5 6" key="1">
    <citation type="journal article" date="2014" name="Genome Announc.">
        <title>Draft Genome Sequence of the Agar-Degrading Bacterium Catenovulum sp. Strain DS-2, Isolated from Intestines of Haliotis diversicolor.</title>
        <authorList>
            <person name="Shan D."/>
            <person name="Li X."/>
            <person name="Gu Z."/>
            <person name="Wei G."/>
            <person name="Gao Z."/>
            <person name="Shao Z."/>
        </authorList>
    </citation>
    <scope>NUCLEOTIDE SEQUENCE [LARGE SCALE GENOMIC DNA]</scope>
    <source>
        <strain evidence="5 6">DS-2</strain>
    </source>
</reference>
<evidence type="ECO:0000259" key="3">
    <source>
        <dbReference type="PROSITE" id="PS50885"/>
    </source>
</evidence>
<dbReference type="PATRIC" id="fig|1328313.3.peg.3489"/>
<comment type="caution">
    <text evidence="5">The sequence shown here is derived from an EMBL/GenBank/DDBJ whole genome shotgun (WGS) entry which is preliminary data.</text>
</comment>
<dbReference type="EMBL" id="ARZY01000045">
    <property type="protein sequence ID" value="EWH08474.1"/>
    <property type="molecule type" value="Genomic_DNA"/>
</dbReference>
<feature type="domain" description="GGDEF" evidence="4">
    <location>
        <begin position="386"/>
        <end position="519"/>
    </location>
</feature>
<keyword evidence="2" id="KW-0812">Transmembrane</keyword>
<dbReference type="CDD" id="cd01949">
    <property type="entry name" value="GGDEF"/>
    <property type="match status" value="1"/>
</dbReference>
<dbReference type="Gene3D" id="3.30.450.20">
    <property type="entry name" value="PAS domain"/>
    <property type="match status" value="1"/>
</dbReference>
<evidence type="ECO:0000256" key="1">
    <source>
        <dbReference type="ARBA" id="ARBA00001946"/>
    </source>
</evidence>
<dbReference type="InterPro" id="IPR029787">
    <property type="entry name" value="Nucleotide_cyclase"/>
</dbReference>
<sequence length="521" mass="58843">MKINIKLTLLVALVAIVSGILISLLSYSHILKNSQLEADQTIQSLAATVYSTASAAAYLNDEPLANDVISGLLKNTVVECAEITSPKLKQLRAIHCDKAQLHTENLYSPFNANEIIGELRIYKNISSVEDKALSQVTSAITSIFLIVFIIAICTLVITYLLVSHPIAMLADELENIDFTHEETDRLTTQSRSDELGLIRNIVNRMLAKLDERLQHERNLSAQKEKLASNFKMICDISTSALVVTDEKLNLLSVNPKFKELWYKNSGQHEVVYDDNWLEKISFEVDEIKQKILDYPKLNTSQTIEIEVRKPTDSDMEAQWFDLTFNKAENMFGEINVFVIISDITEARQKLLLTEFEADHDTLTHLKNRRSTRRIIEKILDTSELTPEFALLLVDLDGFKAVNDTYGHDAGDTVLIEVANRYRKLTRKSDIVCRWGGDEFLIVLTNVNQTEVEIIAEKLVQATAVPIQLDDDTTAQIGSSIGAALYPKSGKDFDKLFDHADHAMYQVKKQGKNAFAIYQWQE</sequence>
<evidence type="ECO:0000313" key="6">
    <source>
        <dbReference type="Proteomes" id="UP000019276"/>
    </source>
</evidence>
<dbReference type="InterPro" id="IPR000160">
    <property type="entry name" value="GGDEF_dom"/>
</dbReference>
<dbReference type="eggNOG" id="COG2199">
    <property type="taxonomic scope" value="Bacteria"/>
</dbReference>
<dbReference type="NCBIfam" id="TIGR00254">
    <property type="entry name" value="GGDEF"/>
    <property type="match status" value="1"/>
</dbReference>